<feature type="region of interest" description="Disordered" evidence="1">
    <location>
        <begin position="32"/>
        <end position="70"/>
    </location>
</feature>
<evidence type="ECO:0000313" key="2">
    <source>
        <dbReference type="EMBL" id="CAI2374289.1"/>
    </source>
</evidence>
<dbReference type="EMBL" id="CAMPGE010015681">
    <property type="protein sequence ID" value="CAI2374289.1"/>
    <property type="molecule type" value="Genomic_DNA"/>
</dbReference>
<dbReference type="AlphaFoldDB" id="A0AAD1XKG4"/>
<gene>
    <name evidence="2" type="ORF">ECRASSUSDP1_LOCUS15641</name>
</gene>
<reference evidence="2" key="1">
    <citation type="submission" date="2023-07" db="EMBL/GenBank/DDBJ databases">
        <authorList>
            <consortium name="AG Swart"/>
            <person name="Singh M."/>
            <person name="Singh A."/>
            <person name="Seah K."/>
            <person name="Emmerich C."/>
        </authorList>
    </citation>
    <scope>NUCLEOTIDE SEQUENCE</scope>
    <source>
        <strain evidence="2">DP1</strain>
    </source>
</reference>
<evidence type="ECO:0000256" key="1">
    <source>
        <dbReference type="SAM" id="MobiDB-lite"/>
    </source>
</evidence>
<sequence>MDFKKTHLRSSQSSIMKDKFTTPGNILYVPPKTANSNRSTNYLRSRHSKTNADVPEVPSMKNEFDPKRQATKALSYRTRTSNIKTRYKKLSVIMKFKQNLENDYKKLFENSLSNSRLAQISRAKGRSASTKKRPIQFRAIETFNPNSVKFSSTMTKANRIGINRETSYKKIRKNKKLMDSILKSGKSSIGKKSFLGNISIPKMLQVNGHAKLSCAGTFLASARRNIAKIKKKNQVFKYSLITSNWDKTHMILRKTRKKTPDSSKFKSYSVKANKILL</sequence>
<feature type="compositionally biased region" description="Polar residues" evidence="1">
    <location>
        <begin position="33"/>
        <end position="43"/>
    </location>
</feature>
<evidence type="ECO:0000313" key="3">
    <source>
        <dbReference type="Proteomes" id="UP001295684"/>
    </source>
</evidence>
<keyword evidence="3" id="KW-1185">Reference proteome</keyword>
<name>A0AAD1XKG4_EUPCR</name>
<comment type="caution">
    <text evidence="2">The sequence shown here is derived from an EMBL/GenBank/DDBJ whole genome shotgun (WGS) entry which is preliminary data.</text>
</comment>
<organism evidence="2 3">
    <name type="scientific">Euplotes crassus</name>
    <dbReference type="NCBI Taxonomy" id="5936"/>
    <lineage>
        <taxon>Eukaryota</taxon>
        <taxon>Sar</taxon>
        <taxon>Alveolata</taxon>
        <taxon>Ciliophora</taxon>
        <taxon>Intramacronucleata</taxon>
        <taxon>Spirotrichea</taxon>
        <taxon>Hypotrichia</taxon>
        <taxon>Euplotida</taxon>
        <taxon>Euplotidae</taxon>
        <taxon>Moneuplotes</taxon>
    </lineage>
</organism>
<accession>A0AAD1XKG4</accession>
<proteinExistence type="predicted"/>
<protein>
    <submittedName>
        <fullName evidence="2">Uncharacterized protein</fullName>
    </submittedName>
</protein>
<dbReference type="Proteomes" id="UP001295684">
    <property type="component" value="Unassembled WGS sequence"/>
</dbReference>